<name>A0A3B0VHW2_9ZZZZ</name>
<reference evidence="1" key="1">
    <citation type="submission" date="2018-06" db="EMBL/GenBank/DDBJ databases">
        <authorList>
            <person name="Zhirakovskaya E."/>
        </authorList>
    </citation>
    <scope>NUCLEOTIDE SEQUENCE</scope>
</reference>
<dbReference type="InterPro" id="IPR037175">
    <property type="entry name" value="KFase_sf"/>
</dbReference>
<dbReference type="PANTHER" id="PTHR31118">
    <property type="entry name" value="CYCLASE-LIKE PROTEIN 2"/>
    <property type="match status" value="1"/>
</dbReference>
<dbReference type="AlphaFoldDB" id="A0A3B0VHW2"/>
<organism evidence="1">
    <name type="scientific">hydrothermal vent metagenome</name>
    <dbReference type="NCBI Taxonomy" id="652676"/>
    <lineage>
        <taxon>unclassified sequences</taxon>
        <taxon>metagenomes</taxon>
        <taxon>ecological metagenomes</taxon>
    </lineage>
</organism>
<accession>A0A3B0VHW2</accession>
<dbReference type="SUPFAM" id="SSF102198">
    <property type="entry name" value="Putative cyclase"/>
    <property type="match status" value="2"/>
</dbReference>
<dbReference type="EMBL" id="UOEU01000269">
    <property type="protein sequence ID" value="VAW31666.1"/>
    <property type="molecule type" value="Genomic_DNA"/>
</dbReference>
<dbReference type="PANTHER" id="PTHR31118:SF12">
    <property type="entry name" value="CYCLASE-LIKE PROTEIN 2"/>
    <property type="match status" value="1"/>
</dbReference>
<keyword evidence="1" id="KW-0378">Hydrolase</keyword>
<gene>
    <name evidence="1" type="ORF">MNBD_CHLOROFLEXI01-4498</name>
</gene>
<sequence length="554" mass="62325">MNRDNTIQTLANANWYDLTQALSIFTPPWPGEMPLQVHFFKRLTGSWGGGQGANGQLIEWSNNTGTHLVGPRAFHSGARAIADIPLTDLCGEGVVVDISDAVSDYSLYTPEMITERVTVKEGDILIINTGYHKHGWDQPDNLNPNAQGGIENKEFGYYVRHPGPSPEFFQWALDMKLKLIGVDCGSAEHPMNTSIRYQHVREFAKAEAKLQETHETSWDELFPPEAYHELSHITMPKAGLLLAESLGGQIDELSNQRAWIMIGAIPFMEVESAWARVVALQPPDGTGEDVFFTAMRQTKMLDMTLPFSVQTPQWANYEPLSVKYTKRVGGQDFGLGRNNAHCRASFHLASHMDGEKHFHAAGRTIGQMPFEYWYGAGVVADISDLVSNTSVYTPEMIESVVDVQQGDILIVKTGWSKYGWNSPDSDEFRYMIKHPGPSPDFADWCIAKEIKYLAVDCVAMEHPMNTIQRIWHPKTFAEANEKLIAQYGADWDAIYPLDRYYQDMHLNLFPKGIVHIENLGMDLAGMESGRYFFASLIQKGMELASCWGRFVAFR</sequence>
<dbReference type="Pfam" id="PF04199">
    <property type="entry name" value="Cyclase"/>
    <property type="match status" value="2"/>
</dbReference>
<dbReference type="GO" id="GO:0019441">
    <property type="term" value="P:L-tryptophan catabolic process to kynurenine"/>
    <property type="evidence" value="ECO:0007669"/>
    <property type="project" value="InterPro"/>
</dbReference>
<dbReference type="InterPro" id="IPR007325">
    <property type="entry name" value="KFase/CYL"/>
</dbReference>
<proteinExistence type="predicted"/>
<protein>
    <submittedName>
        <fullName evidence="1">Kynurenine formamidase, bacterial</fullName>
        <ecNumber evidence="1">3.5.1.9</ecNumber>
    </submittedName>
</protein>
<dbReference type="EC" id="3.5.1.9" evidence="1"/>
<evidence type="ECO:0000313" key="1">
    <source>
        <dbReference type="EMBL" id="VAW31666.1"/>
    </source>
</evidence>
<dbReference type="GO" id="GO:0004061">
    <property type="term" value="F:arylformamidase activity"/>
    <property type="evidence" value="ECO:0007669"/>
    <property type="project" value="UniProtKB-EC"/>
</dbReference>
<dbReference type="Gene3D" id="3.50.30.50">
    <property type="entry name" value="Putative cyclase"/>
    <property type="match status" value="2"/>
</dbReference>